<reference evidence="11 12" key="1">
    <citation type="submission" date="2019-01" db="EMBL/GenBank/DDBJ databases">
        <title>Draft genome sequence of Psathyrella aberdarensis IHI B618.</title>
        <authorList>
            <person name="Buettner E."/>
            <person name="Kellner H."/>
        </authorList>
    </citation>
    <scope>NUCLEOTIDE SEQUENCE [LARGE SCALE GENOMIC DNA]</scope>
    <source>
        <strain evidence="11 12">IHI B618</strain>
    </source>
</reference>
<keyword evidence="3" id="KW-0813">Transport</keyword>
<evidence type="ECO:0000256" key="7">
    <source>
        <dbReference type="ARBA" id="ARBA00023136"/>
    </source>
</evidence>
<feature type="domain" description="Amino acid transporter transmembrane" evidence="10">
    <location>
        <begin position="209"/>
        <end position="586"/>
    </location>
</feature>
<dbReference type="InterPro" id="IPR013057">
    <property type="entry name" value="AA_transpt_TM"/>
</dbReference>
<proteinExistence type="inferred from homology"/>
<keyword evidence="6 9" id="KW-1133">Transmembrane helix</keyword>
<feature type="transmembrane region" description="Helical" evidence="9">
    <location>
        <begin position="597"/>
        <end position="616"/>
    </location>
</feature>
<feature type="transmembrane region" description="Helical" evidence="9">
    <location>
        <begin position="392"/>
        <end position="413"/>
    </location>
</feature>
<gene>
    <name evidence="11" type="ORF">EST38_g7607</name>
</gene>
<keyword evidence="12" id="KW-1185">Reference proteome</keyword>
<name>A0A4Q2DI11_9AGAR</name>
<organism evidence="11 12">
    <name type="scientific">Candolleomyces aberdarensis</name>
    <dbReference type="NCBI Taxonomy" id="2316362"/>
    <lineage>
        <taxon>Eukaryota</taxon>
        <taxon>Fungi</taxon>
        <taxon>Dikarya</taxon>
        <taxon>Basidiomycota</taxon>
        <taxon>Agaricomycotina</taxon>
        <taxon>Agaricomycetes</taxon>
        <taxon>Agaricomycetidae</taxon>
        <taxon>Agaricales</taxon>
        <taxon>Agaricineae</taxon>
        <taxon>Psathyrellaceae</taxon>
        <taxon>Candolleomyces</taxon>
    </lineage>
</organism>
<feature type="transmembrane region" description="Helical" evidence="9">
    <location>
        <begin position="216"/>
        <end position="235"/>
    </location>
</feature>
<comment type="caution">
    <text evidence="11">The sequence shown here is derived from an EMBL/GenBank/DDBJ whole genome shotgun (WGS) entry which is preliminary data.</text>
</comment>
<evidence type="ECO:0000313" key="11">
    <source>
        <dbReference type="EMBL" id="RXW18225.1"/>
    </source>
</evidence>
<dbReference type="EMBL" id="SDEE01000280">
    <property type="protein sequence ID" value="RXW18225.1"/>
    <property type="molecule type" value="Genomic_DNA"/>
</dbReference>
<dbReference type="PANTHER" id="PTHR22950:SF692">
    <property type="entry name" value="TRANSMEMBRANE AMINO ACID TRANSPORTER FAMILY PROTEIN"/>
    <property type="match status" value="1"/>
</dbReference>
<feature type="transmembrane region" description="Helical" evidence="9">
    <location>
        <begin position="287"/>
        <end position="310"/>
    </location>
</feature>
<dbReference type="AlphaFoldDB" id="A0A4Q2DI11"/>
<evidence type="ECO:0000256" key="2">
    <source>
        <dbReference type="ARBA" id="ARBA00008066"/>
    </source>
</evidence>
<dbReference type="Pfam" id="PF01490">
    <property type="entry name" value="Aa_trans"/>
    <property type="match status" value="1"/>
</dbReference>
<evidence type="ECO:0000256" key="1">
    <source>
        <dbReference type="ARBA" id="ARBA00004141"/>
    </source>
</evidence>
<keyword evidence="5" id="KW-0029">Amino-acid transport</keyword>
<protein>
    <recommendedName>
        <fullName evidence="10">Amino acid transporter transmembrane domain-containing protein</fullName>
    </recommendedName>
</protein>
<dbReference type="Proteomes" id="UP000290288">
    <property type="component" value="Unassembled WGS sequence"/>
</dbReference>
<accession>A0A4Q2DI11</accession>
<evidence type="ECO:0000313" key="12">
    <source>
        <dbReference type="Proteomes" id="UP000290288"/>
    </source>
</evidence>
<feature type="transmembrane region" description="Helical" evidence="9">
    <location>
        <begin position="425"/>
        <end position="448"/>
    </location>
</feature>
<keyword evidence="7 9" id="KW-0472">Membrane</keyword>
<feature type="transmembrane region" description="Helical" evidence="9">
    <location>
        <begin position="536"/>
        <end position="556"/>
    </location>
</feature>
<feature type="transmembrane region" description="Helical" evidence="9">
    <location>
        <begin position="562"/>
        <end position="585"/>
    </location>
</feature>
<comment type="similarity">
    <text evidence="2">Belongs to the amino acid/polyamine transporter 2 family.</text>
</comment>
<evidence type="ECO:0000256" key="4">
    <source>
        <dbReference type="ARBA" id="ARBA00022692"/>
    </source>
</evidence>
<sequence>MTSYGTTSFTIGSAVSATGSAFSDAFESYRRAQYLFAGSAVAPGTDAEDDEFEDFDEETGFRRRILESEDEGDDVEYEPRPQPLGDDAFTTSFDWDEDQDSLLTPSMAFPRNTHADYNRGRNPRRFQRPTIPRVQQLRAMETSPLISRNPSLARSVHEQVVAQESDVKDYGLAPTLDTSLLAPPPQTLHHRSSNLSHKTGTTHYTYVGRSTYGQTLFNSIAILLGIGMLSEPLAFAYSGWIMGTVLTICYAYISCYTAKILARMILSDPRLRSYSDIGRKAFGPRATLFISLMFCLELFAVTVILVTLYGDSIHTILPYASADTYKVCVLVVLIPTVFLPLSLISYTSILGILSSITLVIVIFVDGFSKKEAPGSLFDPAPTDAGVKDLNKLGIAFGLFMAGFSGHPVIPSLARDMIDPSQFDNMINWAFGIASLIYAAIGGAGYLMFGNDVHDEISIDLLITPGYSSLVNQICLWLLVISPISKFGLNAQPLNATLEILLGLDTPGFSSPEGLAAKPDELSSITPPGSHVRVKKVLAIIQRIVVTVLTVSVSIAIPEFSSMMAFLGSFTAFMLSIVGPILAKVLIEGRCGFFDGMLVFLGIGMAVWGTLAAFWSAS</sequence>
<evidence type="ECO:0000256" key="3">
    <source>
        <dbReference type="ARBA" id="ARBA00022448"/>
    </source>
</evidence>
<feature type="transmembrane region" description="Helical" evidence="9">
    <location>
        <begin position="460"/>
        <end position="479"/>
    </location>
</feature>
<evidence type="ECO:0000256" key="6">
    <source>
        <dbReference type="ARBA" id="ARBA00022989"/>
    </source>
</evidence>
<dbReference type="STRING" id="2316362.A0A4Q2DI11"/>
<feature type="transmembrane region" description="Helical" evidence="9">
    <location>
        <begin position="346"/>
        <end position="364"/>
    </location>
</feature>
<evidence type="ECO:0000256" key="9">
    <source>
        <dbReference type="SAM" id="Phobius"/>
    </source>
</evidence>
<feature type="transmembrane region" description="Helical" evidence="9">
    <location>
        <begin position="241"/>
        <end position="266"/>
    </location>
</feature>
<evidence type="ECO:0000256" key="8">
    <source>
        <dbReference type="SAM" id="MobiDB-lite"/>
    </source>
</evidence>
<feature type="transmembrane region" description="Helical" evidence="9">
    <location>
        <begin position="316"/>
        <end position="339"/>
    </location>
</feature>
<keyword evidence="4 9" id="KW-0812">Transmembrane</keyword>
<dbReference type="PANTHER" id="PTHR22950">
    <property type="entry name" value="AMINO ACID TRANSPORTER"/>
    <property type="match status" value="1"/>
</dbReference>
<evidence type="ECO:0000259" key="10">
    <source>
        <dbReference type="Pfam" id="PF01490"/>
    </source>
</evidence>
<feature type="region of interest" description="Disordered" evidence="8">
    <location>
        <begin position="105"/>
        <end position="126"/>
    </location>
</feature>
<feature type="region of interest" description="Disordered" evidence="8">
    <location>
        <begin position="64"/>
        <end position="89"/>
    </location>
</feature>
<dbReference type="GO" id="GO:0015179">
    <property type="term" value="F:L-amino acid transmembrane transporter activity"/>
    <property type="evidence" value="ECO:0007669"/>
    <property type="project" value="TreeGrafter"/>
</dbReference>
<dbReference type="GO" id="GO:0005774">
    <property type="term" value="C:vacuolar membrane"/>
    <property type="evidence" value="ECO:0007669"/>
    <property type="project" value="TreeGrafter"/>
</dbReference>
<comment type="subcellular location">
    <subcellularLocation>
        <location evidence="1">Membrane</location>
        <topology evidence="1">Multi-pass membrane protein</topology>
    </subcellularLocation>
</comment>
<evidence type="ECO:0000256" key="5">
    <source>
        <dbReference type="ARBA" id="ARBA00022970"/>
    </source>
</evidence>
<dbReference type="OrthoDB" id="655540at2759"/>